<feature type="coiled-coil region" evidence="1">
    <location>
        <begin position="48"/>
        <end position="75"/>
    </location>
</feature>
<dbReference type="Proteomes" id="UP000023152">
    <property type="component" value="Unassembled WGS sequence"/>
</dbReference>
<evidence type="ECO:0000313" key="3">
    <source>
        <dbReference type="Proteomes" id="UP000023152"/>
    </source>
</evidence>
<gene>
    <name evidence="2" type="ORF">RFI_37136</name>
</gene>
<comment type="caution">
    <text evidence="2">The sequence shown here is derived from an EMBL/GenBank/DDBJ whole genome shotgun (WGS) entry which is preliminary data.</text>
</comment>
<reference evidence="2 3" key="1">
    <citation type="journal article" date="2013" name="Curr. Biol.">
        <title>The Genome of the Foraminiferan Reticulomyxa filosa.</title>
        <authorList>
            <person name="Glockner G."/>
            <person name="Hulsmann N."/>
            <person name="Schleicher M."/>
            <person name="Noegel A.A."/>
            <person name="Eichinger L."/>
            <person name="Gallinger C."/>
            <person name="Pawlowski J."/>
            <person name="Sierra R."/>
            <person name="Euteneuer U."/>
            <person name="Pillet L."/>
            <person name="Moustafa A."/>
            <person name="Platzer M."/>
            <person name="Groth M."/>
            <person name="Szafranski K."/>
            <person name="Schliwa M."/>
        </authorList>
    </citation>
    <scope>NUCLEOTIDE SEQUENCE [LARGE SCALE GENOMIC DNA]</scope>
</reference>
<proteinExistence type="predicted"/>
<feature type="non-terminal residue" evidence="2">
    <location>
        <position position="139"/>
    </location>
</feature>
<keyword evidence="1" id="KW-0175">Coiled coil</keyword>
<sequence>MTKERLKHESKVFEDAKKFALGQEFHRREGENGGNVAEEDKIRAIYCIHALEQKIQEAKIHIRQIESNAVNDERNGESEAALAARQEELAGYLQIYQKENILKKFTSNTKEFVKSCEEINKNIDKAWKCCQGRRRAWFD</sequence>
<evidence type="ECO:0000256" key="1">
    <source>
        <dbReference type="SAM" id="Coils"/>
    </source>
</evidence>
<protein>
    <submittedName>
        <fullName evidence="2">Uncharacterized protein</fullName>
    </submittedName>
</protein>
<organism evidence="2 3">
    <name type="scientific">Reticulomyxa filosa</name>
    <dbReference type="NCBI Taxonomy" id="46433"/>
    <lineage>
        <taxon>Eukaryota</taxon>
        <taxon>Sar</taxon>
        <taxon>Rhizaria</taxon>
        <taxon>Retaria</taxon>
        <taxon>Foraminifera</taxon>
        <taxon>Monothalamids</taxon>
        <taxon>Reticulomyxidae</taxon>
        <taxon>Reticulomyxa</taxon>
    </lineage>
</organism>
<dbReference type="EMBL" id="ASPP01041378">
    <property type="protein sequence ID" value="ETO00311.1"/>
    <property type="molecule type" value="Genomic_DNA"/>
</dbReference>
<evidence type="ECO:0000313" key="2">
    <source>
        <dbReference type="EMBL" id="ETO00311.1"/>
    </source>
</evidence>
<name>X6LG17_RETFI</name>
<accession>X6LG17</accession>
<dbReference type="AlphaFoldDB" id="X6LG17"/>
<keyword evidence="3" id="KW-1185">Reference proteome</keyword>